<dbReference type="InterPro" id="IPR039429">
    <property type="entry name" value="SHMT-like_dom"/>
</dbReference>
<dbReference type="EMBL" id="CP022515">
    <property type="protein sequence ID" value="ASO08019.1"/>
    <property type="molecule type" value="Genomic_DNA"/>
</dbReference>
<dbReference type="HAMAP" id="MF_00051">
    <property type="entry name" value="SHMT"/>
    <property type="match status" value="1"/>
</dbReference>
<dbReference type="STRING" id="616991.GCA_000733925_02811"/>
<dbReference type="GO" id="GO:0008168">
    <property type="term" value="F:methyltransferase activity"/>
    <property type="evidence" value="ECO:0007669"/>
    <property type="project" value="UniProtKB-KW"/>
</dbReference>
<dbReference type="eggNOG" id="COG0112">
    <property type="taxonomic scope" value="Bacteria"/>
</dbReference>
<evidence type="ECO:0000313" key="12">
    <source>
        <dbReference type="EMBL" id="ASO08019.1"/>
    </source>
</evidence>
<accession>A0A221V357</accession>
<dbReference type="KEGG" id="aalg:AREALGSMS7_04625"/>
<feature type="domain" description="Serine hydroxymethyltransferase-like" evidence="11">
    <location>
        <begin position="2"/>
        <end position="392"/>
    </location>
</feature>
<comment type="catalytic activity">
    <reaction evidence="9">
        <text>(6R)-5,10-methylene-5,6,7,8-tetrahydrofolate + glycine + H2O = (6S)-5,6,7,8-tetrahydrofolate + L-serine</text>
        <dbReference type="Rhea" id="RHEA:15481"/>
        <dbReference type="ChEBI" id="CHEBI:15377"/>
        <dbReference type="ChEBI" id="CHEBI:15636"/>
        <dbReference type="ChEBI" id="CHEBI:33384"/>
        <dbReference type="ChEBI" id="CHEBI:57305"/>
        <dbReference type="ChEBI" id="CHEBI:57453"/>
        <dbReference type="EC" id="2.1.2.1"/>
    </reaction>
</comment>
<evidence type="ECO:0000259" key="11">
    <source>
        <dbReference type="Pfam" id="PF00464"/>
    </source>
</evidence>
<feature type="binding site" evidence="9">
    <location>
        <begin position="117"/>
        <end position="119"/>
    </location>
    <ligand>
        <name>(6S)-5,6,7,8-tetrahydrofolate</name>
        <dbReference type="ChEBI" id="CHEBI:57453"/>
    </ligand>
</feature>
<dbReference type="EC" id="2.1.2.1" evidence="9"/>
<protein>
    <recommendedName>
        <fullName evidence="9">Serine hydroxymethyltransferase</fullName>
        <shortName evidence="9">SHMT</shortName>
        <shortName evidence="9">Serine methylase</shortName>
        <ecNumber evidence="9">2.1.2.1</ecNumber>
    </recommendedName>
</protein>
<evidence type="ECO:0000256" key="4">
    <source>
        <dbReference type="ARBA" id="ARBA00011738"/>
    </source>
</evidence>
<dbReference type="GO" id="GO:0032259">
    <property type="term" value="P:methylation"/>
    <property type="evidence" value="ECO:0007669"/>
    <property type="project" value="UniProtKB-KW"/>
</dbReference>
<dbReference type="PIRSF" id="PIRSF000412">
    <property type="entry name" value="SHMT"/>
    <property type="match status" value="1"/>
</dbReference>
<dbReference type="PROSITE" id="PS00096">
    <property type="entry name" value="SHMT"/>
    <property type="match status" value="1"/>
</dbReference>
<feature type="modified residue" description="N6-(pyridoxal phosphate)lysine" evidence="9 10">
    <location>
        <position position="222"/>
    </location>
</feature>
<proteinExistence type="inferred from homology"/>
<dbReference type="PANTHER" id="PTHR11680">
    <property type="entry name" value="SERINE HYDROXYMETHYLTRANSFERASE"/>
    <property type="match status" value="1"/>
</dbReference>
<organism evidence="12 13">
    <name type="scientific">Arenibacter algicola</name>
    <dbReference type="NCBI Taxonomy" id="616991"/>
    <lineage>
        <taxon>Bacteria</taxon>
        <taxon>Pseudomonadati</taxon>
        <taxon>Bacteroidota</taxon>
        <taxon>Flavobacteriia</taxon>
        <taxon>Flavobacteriales</taxon>
        <taxon>Flavobacteriaceae</taxon>
        <taxon>Arenibacter</taxon>
    </lineage>
</organism>
<keyword evidence="12" id="KW-0489">Methyltransferase</keyword>
<feature type="binding site" evidence="9">
    <location>
        <position position="113"/>
    </location>
    <ligand>
        <name>(6S)-5,6,7,8-tetrahydrofolate</name>
        <dbReference type="ChEBI" id="CHEBI:57453"/>
    </ligand>
</feature>
<dbReference type="UniPathway" id="UPA00288">
    <property type="reaction ID" value="UER01023"/>
</dbReference>
<keyword evidence="7 9" id="KW-0808">Transferase</keyword>
<dbReference type="Gene3D" id="3.90.1150.10">
    <property type="entry name" value="Aspartate Aminotransferase, domain 1"/>
    <property type="match status" value="1"/>
</dbReference>
<dbReference type="FunFam" id="3.40.640.10:FF:000001">
    <property type="entry name" value="Serine hydroxymethyltransferase"/>
    <property type="match status" value="1"/>
</dbReference>
<dbReference type="InterPro" id="IPR049943">
    <property type="entry name" value="Ser_HO-MeTrfase-like"/>
</dbReference>
<dbReference type="RefSeq" id="WP_093980177.1">
    <property type="nucleotide sequence ID" value="NZ_CP022515.1"/>
</dbReference>
<dbReference type="GO" id="GO:0035999">
    <property type="term" value="P:tetrahydrofolate interconversion"/>
    <property type="evidence" value="ECO:0007669"/>
    <property type="project" value="UniProtKB-UniRule"/>
</dbReference>
<keyword evidence="5 9" id="KW-0963">Cytoplasm</keyword>
<dbReference type="AlphaFoldDB" id="A0A221V357"/>
<comment type="pathway">
    <text evidence="9">Amino-acid biosynthesis; glycine biosynthesis; glycine from L-serine: step 1/1.</text>
</comment>
<comment type="cofactor">
    <cofactor evidence="1 9 10">
        <name>pyridoxal 5'-phosphate</name>
        <dbReference type="ChEBI" id="CHEBI:597326"/>
    </cofactor>
</comment>
<evidence type="ECO:0000256" key="2">
    <source>
        <dbReference type="ARBA" id="ARBA00004496"/>
    </source>
</evidence>
<evidence type="ECO:0000256" key="10">
    <source>
        <dbReference type="PIRSR" id="PIRSR000412-50"/>
    </source>
</evidence>
<dbReference type="GO" id="GO:0019264">
    <property type="term" value="P:glycine biosynthetic process from serine"/>
    <property type="evidence" value="ECO:0007669"/>
    <property type="project" value="UniProtKB-UniRule"/>
</dbReference>
<feature type="site" description="Plays an important role in substrate specificity" evidence="9">
    <location>
        <position position="221"/>
    </location>
</feature>
<reference evidence="12 13" key="1">
    <citation type="submission" date="2017-07" db="EMBL/GenBank/DDBJ databases">
        <title>Genome Sequence of Arenibacter algicola Strain SMS7 Isolated from a culture of the Diatom Skeletonema marinoi.</title>
        <authorList>
            <person name="Topel M."/>
            <person name="Pinder M.I.M."/>
            <person name="Johansson O.N."/>
            <person name="Kourtchenko O."/>
            <person name="Godhe A."/>
            <person name="Clarke A.K."/>
        </authorList>
    </citation>
    <scope>NUCLEOTIDE SEQUENCE [LARGE SCALE GENOMIC DNA]</scope>
    <source>
        <strain evidence="12 13">SMS7</strain>
    </source>
</reference>
<dbReference type="InterPro" id="IPR001085">
    <property type="entry name" value="Ser_HO-MeTrfase"/>
</dbReference>
<dbReference type="InterPro" id="IPR015421">
    <property type="entry name" value="PyrdxlP-dep_Trfase_major"/>
</dbReference>
<comment type="subunit">
    <text evidence="4 9">Homodimer.</text>
</comment>
<sequence length="424" mass="46271">MQRDNQIFELIEAEKERQIDGIELIASENFTSPQVMEAAGSVLTNKYAEGYPGKRYYGGCEVVDEIEQLAIDRAKQLFGAAYANVQPHSGSQANASVYHACLQPGDTILGFDLSHGGHLTHGSPVNFSGRLYNPVFYGVDEETGVLNYDKIQAIATKEQPKLIIAGASAYSRDMDFKRFREIADSVGAILLADISHPAGLIAKGILNDPIPHCHIVTTTTHKTLRGPRGGLILMGEDFDNPFGVKLKNGSLRKMSALLDLAVFPGNQGGPLEHIIAAKAIAFGEALTDEFLHYMLQVKKNAAAMASAFMDKGYNIISGGTDNHMMLIDLRNKNITGKDAENALVKADITANKNMVPFDDKSPFVTSGIRFGTAAITTRGLKEDQMKVIVDFIDQVVMNPEDEKIIDAVREKVNALMHSRELFNA</sequence>
<dbReference type="PANTHER" id="PTHR11680:SF35">
    <property type="entry name" value="SERINE HYDROXYMETHYLTRANSFERASE 1"/>
    <property type="match status" value="1"/>
</dbReference>
<evidence type="ECO:0000256" key="7">
    <source>
        <dbReference type="ARBA" id="ARBA00022679"/>
    </source>
</evidence>
<dbReference type="NCBIfam" id="NF000586">
    <property type="entry name" value="PRK00011.1"/>
    <property type="match status" value="1"/>
</dbReference>
<dbReference type="InterPro" id="IPR015424">
    <property type="entry name" value="PyrdxlP-dep_Trfase"/>
</dbReference>
<dbReference type="GO" id="GO:0030170">
    <property type="term" value="F:pyridoxal phosphate binding"/>
    <property type="evidence" value="ECO:0007669"/>
    <property type="project" value="UniProtKB-UniRule"/>
</dbReference>
<comment type="pathway">
    <text evidence="9">One-carbon metabolism; tetrahydrofolate interconversion.</text>
</comment>
<feature type="binding site" evidence="9">
    <location>
        <begin position="361"/>
        <end position="363"/>
    </location>
    <ligand>
        <name>(6S)-5,6,7,8-tetrahydrofolate</name>
        <dbReference type="ChEBI" id="CHEBI:57453"/>
    </ligand>
</feature>
<keyword evidence="6 9" id="KW-0554">One-carbon metabolism</keyword>
<dbReference type="Gene3D" id="3.40.640.10">
    <property type="entry name" value="Type I PLP-dependent aspartate aminotransferase-like (Major domain)"/>
    <property type="match status" value="1"/>
</dbReference>
<evidence type="ECO:0000313" key="13">
    <source>
        <dbReference type="Proteomes" id="UP000204551"/>
    </source>
</evidence>
<evidence type="ECO:0000256" key="9">
    <source>
        <dbReference type="HAMAP-Rule" id="MF_00051"/>
    </source>
</evidence>
<dbReference type="UniPathway" id="UPA00193"/>
<name>A0A221V357_9FLAO</name>
<evidence type="ECO:0000256" key="6">
    <source>
        <dbReference type="ARBA" id="ARBA00022563"/>
    </source>
</evidence>
<gene>
    <name evidence="9 12" type="primary">glyA</name>
    <name evidence="12" type="ORF">AREALGSMS7_04625</name>
</gene>
<evidence type="ECO:0000256" key="5">
    <source>
        <dbReference type="ARBA" id="ARBA00022490"/>
    </source>
</evidence>
<dbReference type="SUPFAM" id="SSF53383">
    <property type="entry name" value="PLP-dependent transferases"/>
    <property type="match status" value="1"/>
</dbReference>
<evidence type="ECO:0000256" key="1">
    <source>
        <dbReference type="ARBA" id="ARBA00001933"/>
    </source>
</evidence>
<dbReference type="CDD" id="cd00378">
    <property type="entry name" value="SHMT"/>
    <property type="match status" value="1"/>
</dbReference>
<dbReference type="InterPro" id="IPR015422">
    <property type="entry name" value="PyrdxlP-dep_Trfase_small"/>
</dbReference>
<dbReference type="GO" id="GO:0004372">
    <property type="term" value="F:glycine hydroxymethyltransferase activity"/>
    <property type="evidence" value="ECO:0007669"/>
    <property type="project" value="UniProtKB-UniRule"/>
</dbReference>
<dbReference type="Proteomes" id="UP000204551">
    <property type="component" value="Chromosome"/>
</dbReference>
<comment type="similarity">
    <text evidence="3 9">Belongs to the SHMT family.</text>
</comment>
<evidence type="ECO:0000256" key="8">
    <source>
        <dbReference type="ARBA" id="ARBA00022898"/>
    </source>
</evidence>
<dbReference type="InterPro" id="IPR019798">
    <property type="entry name" value="Ser_HO-MeTrfase_PLP_BS"/>
</dbReference>
<dbReference type="GO" id="GO:0005829">
    <property type="term" value="C:cytosol"/>
    <property type="evidence" value="ECO:0007669"/>
    <property type="project" value="TreeGrafter"/>
</dbReference>
<evidence type="ECO:0000256" key="3">
    <source>
        <dbReference type="ARBA" id="ARBA00006376"/>
    </source>
</evidence>
<comment type="subcellular location">
    <subcellularLocation>
        <location evidence="2 9">Cytoplasm</location>
    </subcellularLocation>
</comment>
<comment type="function">
    <text evidence="9">Catalyzes the reversible interconversion of serine and glycine with tetrahydrofolate (THF) serving as the one-carbon carrier. This reaction serves as the major source of one-carbon groups required for the biosynthesis of purines, thymidylate, methionine, and other important biomolecules. Also exhibits THF-independent aldolase activity toward beta-hydroxyamino acids, producing glycine and aldehydes, via a retro-aldol mechanism.</text>
</comment>
<keyword evidence="9" id="KW-0028">Amino-acid biosynthesis</keyword>
<comment type="caution">
    <text evidence="9">Lacks conserved residue(s) required for the propagation of feature annotation.</text>
</comment>
<keyword evidence="8 9" id="KW-0663">Pyridoxal phosphate</keyword>
<dbReference type="Pfam" id="PF00464">
    <property type="entry name" value="SHMT"/>
    <property type="match status" value="1"/>
</dbReference>